<dbReference type="AlphaFoldDB" id="A0A8S2YL94"/>
<dbReference type="EMBL" id="CAJOBJ010095969">
    <property type="protein sequence ID" value="CAF4564556.1"/>
    <property type="molecule type" value="Genomic_DNA"/>
</dbReference>
<reference evidence="6" key="1">
    <citation type="submission" date="2021-02" db="EMBL/GenBank/DDBJ databases">
        <authorList>
            <person name="Nowell W R."/>
        </authorList>
    </citation>
    <scope>NUCLEOTIDE SEQUENCE</scope>
</reference>
<sequence>PCKYAAGGNCKRGSQCRFIHVV</sequence>
<evidence type="ECO:0000256" key="3">
    <source>
        <dbReference type="ARBA" id="ARBA00022833"/>
    </source>
</evidence>
<accession>A0A8S2YL94</accession>
<dbReference type="Pfam" id="PF00642">
    <property type="entry name" value="zf-CCCH"/>
    <property type="match status" value="1"/>
</dbReference>
<evidence type="ECO:0000256" key="4">
    <source>
        <dbReference type="PROSITE-ProRule" id="PRU00723"/>
    </source>
</evidence>
<dbReference type="InterPro" id="IPR036855">
    <property type="entry name" value="Znf_CCCH_sf"/>
</dbReference>
<feature type="zinc finger region" description="C3H1-type" evidence="4">
    <location>
        <begin position="1"/>
        <end position="22"/>
    </location>
</feature>
<comment type="caution">
    <text evidence="6">The sequence shown here is derived from an EMBL/GenBank/DDBJ whole genome shotgun (WGS) entry which is preliminary data.</text>
</comment>
<evidence type="ECO:0000256" key="1">
    <source>
        <dbReference type="ARBA" id="ARBA00022723"/>
    </source>
</evidence>
<proteinExistence type="predicted"/>
<dbReference type="SUPFAM" id="SSF90229">
    <property type="entry name" value="CCCH zinc finger"/>
    <property type="match status" value="1"/>
</dbReference>
<evidence type="ECO:0000313" key="9">
    <source>
        <dbReference type="Proteomes" id="UP000681720"/>
    </source>
</evidence>
<dbReference type="Gene3D" id="1.20.120.1350">
    <property type="entry name" value="Pneumovirus matrix protein 2 (M2), zinc-binding domain"/>
    <property type="match status" value="1"/>
</dbReference>
<feature type="domain" description="C3H1-type" evidence="5">
    <location>
        <begin position="1"/>
        <end position="22"/>
    </location>
</feature>
<dbReference type="InterPro" id="IPR000571">
    <property type="entry name" value="Znf_CCCH"/>
</dbReference>
<dbReference type="Proteomes" id="UP000681720">
    <property type="component" value="Unassembled WGS sequence"/>
</dbReference>
<dbReference type="GO" id="GO:0008270">
    <property type="term" value="F:zinc ion binding"/>
    <property type="evidence" value="ECO:0007669"/>
    <property type="project" value="UniProtKB-KW"/>
</dbReference>
<feature type="non-terminal residue" evidence="6">
    <location>
        <position position="1"/>
    </location>
</feature>
<dbReference type="Proteomes" id="UP000681967">
    <property type="component" value="Unassembled WGS sequence"/>
</dbReference>
<name>A0A8S2YL94_9BILA</name>
<organism evidence="6 9">
    <name type="scientific">Rotaria magnacalcarata</name>
    <dbReference type="NCBI Taxonomy" id="392030"/>
    <lineage>
        <taxon>Eukaryota</taxon>
        <taxon>Metazoa</taxon>
        <taxon>Spiralia</taxon>
        <taxon>Gnathifera</taxon>
        <taxon>Rotifera</taxon>
        <taxon>Eurotatoria</taxon>
        <taxon>Bdelloidea</taxon>
        <taxon>Philodinida</taxon>
        <taxon>Philodinidae</taxon>
        <taxon>Rotaria</taxon>
    </lineage>
</organism>
<dbReference type="PROSITE" id="PS50103">
    <property type="entry name" value="ZF_C3H1"/>
    <property type="match status" value="1"/>
</dbReference>
<dbReference type="EMBL" id="CAJOBH010132075">
    <property type="protein sequence ID" value="CAF4762684.1"/>
    <property type="molecule type" value="Genomic_DNA"/>
</dbReference>
<evidence type="ECO:0000313" key="8">
    <source>
        <dbReference type="EMBL" id="CAF4762684.1"/>
    </source>
</evidence>
<protein>
    <recommendedName>
        <fullName evidence="5">C3H1-type domain-containing protein</fullName>
    </recommendedName>
</protein>
<evidence type="ECO:0000259" key="5">
    <source>
        <dbReference type="PROSITE" id="PS50103"/>
    </source>
</evidence>
<evidence type="ECO:0000313" key="6">
    <source>
        <dbReference type="EMBL" id="CAF4564556.1"/>
    </source>
</evidence>
<keyword evidence="2 4" id="KW-0863">Zinc-finger</keyword>
<evidence type="ECO:0000313" key="7">
    <source>
        <dbReference type="EMBL" id="CAF4643773.1"/>
    </source>
</evidence>
<evidence type="ECO:0000256" key="2">
    <source>
        <dbReference type="ARBA" id="ARBA00022771"/>
    </source>
</evidence>
<dbReference type="EMBL" id="CAJOBJ010113744">
    <property type="protein sequence ID" value="CAF4643773.1"/>
    <property type="molecule type" value="Genomic_DNA"/>
</dbReference>
<keyword evidence="3 4" id="KW-0862">Zinc</keyword>
<keyword evidence="1 4" id="KW-0479">Metal-binding</keyword>
<gene>
    <name evidence="8" type="ORF">BYL167_LOCUS46577</name>
    <name evidence="6" type="ORF">GIL414_LOCUS37398</name>
    <name evidence="7" type="ORF">GIL414_LOCUS40747</name>
</gene>